<keyword evidence="2" id="KW-0804">Transcription</keyword>
<dbReference type="GO" id="GO:0000428">
    <property type="term" value="C:DNA-directed RNA polymerase complex"/>
    <property type="evidence" value="ECO:0007669"/>
    <property type="project" value="UniProtKB-KW"/>
</dbReference>
<accession>A0A0K9PPF4</accession>
<dbReference type="InterPro" id="IPR014381">
    <property type="entry name" value="Arch_Rpo5/euc_Rpb5"/>
</dbReference>
<name>A0A0K9PPF4_ZOSMR</name>
<dbReference type="GO" id="GO:0003677">
    <property type="term" value="F:DNA binding"/>
    <property type="evidence" value="ECO:0007669"/>
    <property type="project" value="InterPro"/>
</dbReference>
<keyword evidence="2" id="KW-0240">DNA-directed RNA polymerase</keyword>
<dbReference type="GO" id="GO:0006351">
    <property type="term" value="P:DNA-templated transcription"/>
    <property type="evidence" value="ECO:0007669"/>
    <property type="project" value="InterPro"/>
</dbReference>
<dbReference type="STRING" id="29655.A0A0K9PPF4"/>
<evidence type="ECO:0000259" key="1">
    <source>
        <dbReference type="Pfam" id="PF03871"/>
    </source>
</evidence>
<dbReference type="PANTHER" id="PTHR10535">
    <property type="entry name" value="DNA-DIRECTED RNA POLYMERASES I, II, AND III SUBUNIT RPABC1"/>
    <property type="match status" value="1"/>
</dbReference>
<evidence type="ECO:0000313" key="3">
    <source>
        <dbReference type="Proteomes" id="UP000036987"/>
    </source>
</evidence>
<protein>
    <submittedName>
        <fullName evidence="2">DNA-directed RNA polymerase V subunit 5A</fullName>
    </submittedName>
</protein>
<evidence type="ECO:0000313" key="2">
    <source>
        <dbReference type="EMBL" id="KMZ70844.1"/>
    </source>
</evidence>
<proteinExistence type="predicted"/>
<dbReference type="InterPro" id="IPR036710">
    <property type="entry name" value="RNA_pol_Rpb5_N_sf"/>
</dbReference>
<dbReference type="PANTHER" id="PTHR10535:SF2">
    <property type="entry name" value="DNA-DIRECTED RNA POLYMERASE V SUBUNIT 5A"/>
    <property type="match status" value="1"/>
</dbReference>
<sequence length="130" mass="14881">MENLIDRGSVESGRYHLARRTLYEMLQDRGYAVATSDINMNLDDFRANFGDKPDPTSLQFSASLLSDTSKQILVMFCGEEEIKVKTITEISSQIDKDTWSRLILVVQNNLKAQARQAVKENFPFKVEIFQ</sequence>
<dbReference type="OrthoDB" id="248779at2759"/>
<comment type="caution">
    <text evidence="2">The sequence shown here is derived from an EMBL/GenBank/DDBJ whole genome shotgun (WGS) entry which is preliminary data.</text>
</comment>
<reference evidence="3" key="1">
    <citation type="journal article" date="2016" name="Nature">
        <title>The genome of the seagrass Zostera marina reveals angiosperm adaptation to the sea.</title>
        <authorList>
            <person name="Olsen J.L."/>
            <person name="Rouze P."/>
            <person name="Verhelst B."/>
            <person name="Lin Y.-C."/>
            <person name="Bayer T."/>
            <person name="Collen J."/>
            <person name="Dattolo E."/>
            <person name="De Paoli E."/>
            <person name="Dittami S."/>
            <person name="Maumus F."/>
            <person name="Michel G."/>
            <person name="Kersting A."/>
            <person name="Lauritano C."/>
            <person name="Lohaus R."/>
            <person name="Toepel M."/>
            <person name="Tonon T."/>
            <person name="Vanneste K."/>
            <person name="Amirebrahimi M."/>
            <person name="Brakel J."/>
            <person name="Bostroem C."/>
            <person name="Chovatia M."/>
            <person name="Grimwood J."/>
            <person name="Jenkins J.W."/>
            <person name="Jueterbock A."/>
            <person name="Mraz A."/>
            <person name="Stam W.T."/>
            <person name="Tice H."/>
            <person name="Bornberg-Bauer E."/>
            <person name="Green P.J."/>
            <person name="Pearson G.A."/>
            <person name="Procaccini G."/>
            <person name="Duarte C.M."/>
            <person name="Schmutz J."/>
            <person name="Reusch T.B.H."/>
            <person name="Van de Peer Y."/>
        </authorList>
    </citation>
    <scope>NUCLEOTIDE SEQUENCE [LARGE SCALE GENOMIC DNA]</scope>
    <source>
        <strain evidence="3">cv. Finnish</strain>
    </source>
</reference>
<dbReference type="Proteomes" id="UP000036987">
    <property type="component" value="Unassembled WGS sequence"/>
</dbReference>
<dbReference type="SUPFAM" id="SSF53036">
    <property type="entry name" value="Eukaryotic RPB5 N-terminal domain"/>
    <property type="match status" value="1"/>
</dbReference>
<dbReference type="EMBL" id="LFYR01000705">
    <property type="protein sequence ID" value="KMZ70844.1"/>
    <property type="molecule type" value="Genomic_DNA"/>
</dbReference>
<dbReference type="Gene3D" id="3.40.1340.10">
    <property type="entry name" value="RNA polymerase, Rpb5, N-terminal domain"/>
    <property type="match status" value="1"/>
</dbReference>
<feature type="domain" description="RNA polymerase Rpb5 N-terminal" evidence="1">
    <location>
        <begin position="11"/>
        <end position="93"/>
    </location>
</feature>
<dbReference type="Pfam" id="PF03871">
    <property type="entry name" value="RNA_pol_Rpb5_N"/>
    <property type="match status" value="1"/>
</dbReference>
<keyword evidence="3" id="KW-1185">Reference proteome</keyword>
<dbReference type="GO" id="GO:0003899">
    <property type="term" value="F:DNA-directed RNA polymerase activity"/>
    <property type="evidence" value="ECO:0007669"/>
    <property type="project" value="InterPro"/>
</dbReference>
<gene>
    <name evidence="2" type="ORF">ZOSMA_192G00210</name>
</gene>
<organism evidence="2 3">
    <name type="scientific">Zostera marina</name>
    <name type="common">Eelgrass</name>
    <dbReference type="NCBI Taxonomy" id="29655"/>
    <lineage>
        <taxon>Eukaryota</taxon>
        <taxon>Viridiplantae</taxon>
        <taxon>Streptophyta</taxon>
        <taxon>Embryophyta</taxon>
        <taxon>Tracheophyta</taxon>
        <taxon>Spermatophyta</taxon>
        <taxon>Magnoliopsida</taxon>
        <taxon>Liliopsida</taxon>
        <taxon>Zosteraceae</taxon>
        <taxon>Zostera</taxon>
    </lineage>
</organism>
<dbReference type="AlphaFoldDB" id="A0A0K9PPF4"/>
<feature type="non-terminal residue" evidence="2">
    <location>
        <position position="130"/>
    </location>
</feature>
<dbReference type="InterPro" id="IPR005571">
    <property type="entry name" value="RNA_pol_Rpb5_N"/>
</dbReference>